<protein>
    <submittedName>
        <fullName evidence="1">Uncharacterized protein</fullName>
    </submittedName>
</protein>
<organism evidence="1 2">
    <name type="scientific">Bordetella genomosp. 6</name>
    <dbReference type="NCBI Taxonomy" id="463024"/>
    <lineage>
        <taxon>Bacteria</taxon>
        <taxon>Pseudomonadati</taxon>
        <taxon>Pseudomonadota</taxon>
        <taxon>Betaproteobacteria</taxon>
        <taxon>Burkholderiales</taxon>
        <taxon>Alcaligenaceae</taxon>
        <taxon>Bordetella</taxon>
    </lineage>
</organism>
<keyword evidence="2" id="KW-1185">Reference proteome</keyword>
<dbReference type="RefSeq" id="WP_033466172.1">
    <property type="nucleotide sequence ID" value="NZ_CP021107.1"/>
</dbReference>
<dbReference type="EMBL" id="NEVV01000001">
    <property type="protein sequence ID" value="OZI81973.1"/>
    <property type="molecule type" value="Genomic_DNA"/>
</dbReference>
<dbReference type="InterPro" id="IPR049457">
    <property type="entry name" value="Emfourin"/>
</dbReference>
<accession>A0ABX4FIC6</accession>
<gene>
    <name evidence="1" type="ORF">CAL23_09835</name>
</gene>
<proteinExistence type="predicted"/>
<comment type="caution">
    <text evidence="1">The sequence shown here is derived from an EMBL/GenBank/DDBJ whole genome shotgun (WGS) entry which is preliminary data.</text>
</comment>
<evidence type="ECO:0000313" key="1">
    <source>
        <dbReference type="EMBL" id="OZI81973.1"/>
    </source>
</evidence>
<sequence length="107" mass="11644">MIALPSLEQAAEVLVSRQGGVAFVPALARTRRFDLGTCSETLRAQIDAALRNAAGQARDACGQGDQRYFRVEVRFGAGAHAEALRFDVPEDLAPHDLVWLWRGAPAR</sequence>
<evidence type="ECO:0000313" key="2">
    <source>
        <dbReference type="Proteomes" id="UP000216524"/>
    </source>
</evidence>
<dbReference type="Proteomes" id="UP000216524">
    <property type="component" value="Unassembled WGS sequence"/>
</dbReference>
<reference evidence="1 2" key="1">
    <citation type="submission" date="2017-05" db="EMBL/GenBank/DDBJ databases">
        <title>Complete and WGS of Bordetella genogroups.</title>
        <authorList>
            <person name="Spilker T."/>
            <person name="Lipuma J."/>
        </authorList>
    </citation>
    <scope>NUCLEOTIDE SEQUENCE [LARGE SCALE GENOMIC DNA]</scope>
    <source>
        <strain evidence="1 2">AU3139</strain>
    </source>
</reference>
<name>A0ABX4FIC6_9BORD</name>
<dbReference type="Pfam" id="PF20242">
    <property type="entry name" value="Emfourin"/>
    <property type="match status" value="1"/>
</dbReference>